<evidence type="ECO:0000256" key="1">
    <source>
        <dbReference type="SAM" id="MobiDB-lite"/>
    </source>
</evidence>
<organism evidence="2 3">
    <name type="scientific">Populus alba x Populus x berolinensis</name>
    <dbReference type="NCBI Taxonomy" id="444605"/>
    <lineage>
        <taxon>Eukaryota</taxon>
        <taxon>Viridiplantae</taxon>
        <taxon>Streptophyta</taxon>
        <taxon>Embryophyta</taxon>
        <taxon>Tracheophyta</taxon>
        <taxon>Spermatophyta</taxon>
        <taxon>Magnoliopsida</taxon>
        <taxon>eudicotyledons</taxon>
        <taxon>Gunneridae</taxon>
        <taxon>Pentapetalae</taxon>
        <taxon>rosids</taxon>
        <taxon>fabids</taxon>
        <taxon>Malpighiales</taxon>
        <taxon>Salicaceae</taxon>
        <taxon>Saliceae</taxon>
        <taxon>Populus</taxon>
    </lineage>
</organism>
<reference evidence="2" key="1">
    <citation type="journal article" date="2023" name="Mol. Ecol. Resour.">
        <title>Chromosome-level genome assembly of a triploid poplar Populus alba 'Berolinensis'.</title>
        <authorList>
            <person name="Chen S."/>
            <person name="Yu Y."/>
            <person name="Wang X."/>
            <person name="Wang S."/>
            <person name="Zhang T."/>
            <person name="Zhou Y."/>
            <person name="He R."/>
            <person name="Meng N."/>
            <person name="Wang Y."/>
            <person name="Liu W."/>
            <person name="Liu Z."/>
            <person name="Liu J."/>
            <person name="Guo Q."/>
            <person name="Huang H."/>
            <person name="Sederoff R.R."/>
            <person name="Wang G."/>
            <person name="Qu G."/>
            <person name="Chen S."/>
        </authorList>
    </citation>
    <scope>NUCLEOTIDE SEQUENCE</scope>
    <source>
        <strain evidence="2">SC-2020</strain>
    </source>
</reference>
<evidence type="ECO:0000313" key="3">
    <source>
        <dbReference type="Proteomes" id="UP001164929"/>
    </source>
</evidence>
<dbReference type="AlphaFoldDB" id="A0AAD6W4R6"/>
<protein>
    <submittedName>
        <fullName evidence="2">Uncharacterized protein</fullName>
    </submittedName>
</protein>
<keyword evidence="3" id="KW-1185">Reference proteome</keyword>
<feature type="region of interest" description="Disordered" evidence="1">
    <location>
        <begin position="56"/>
        <end position="87"/>
    </location>
</feature>
<accession>A0AAD6W4R6</accession>
<name>A0AAD6W4R6_9ROSI</name>
<gene>
    <name evidence="2" type="ORF">NC653_015103</name>
</gene>
<dbReference type="EMBL" id="JAQIZT010000005">
    <property type="protein sequence ID" value="KAJ6999165.1"/>
    <property type="molecule type" value="Genomic_DNA"/>
</dbReference>
<evidence type="ECO:0000313" key="2">
    <source>
        <dbReference type="EMBL" id="KAJ6999165.1"/>
    </source>
</evidence>
<dbReference type="Proteomes" id="UP001164929">
    <property type="component" value="Chromosome 5"/>
</dbReference>
<feature type="compositionally biased region" description="Low complexity" evidence="1">
    <location>
        <begin position="281"/>
        <end position="292"/>
    </location>
</feature>
<sequence length="546" mass="60099">MEEQKKLLGKQIEVGIDSDDNEPIGSLFRLKRPRNSKKVKVVLEKIEVREDKLATEDEDLGGMDDTLGAMLENQEEESLLPGESSSQSLDKLEDSISVFYQKKQSDLLRKSCANSSSKQINRVQCLEARLSPGSGVGCGGSKDVDLSTFRSTPVSNVVCKDLEAGDSFSYSCQFEVTAEVAAPASPALGSHMGRLKMKKRRDPCISDFKGEPMGKPCSSYRIWNESHSASGNTDGLEAQTLKNGLKLCSVGKVSTRNTLEQQSKGVSAACISNAEPQISISSGGREVSASSSPNSQNDLQDLASVPKKENVEISDVRRNESYSEDAVSVPDSDIKDGHLAAVHRAMRKPKKRRLGDMAYEGDADWVTLINEQQFLENDQVVEVTDLLEPERSPVEKIKFKEVLKRKGGLQEYLECSSEELFSFVICRVIKLTPTLQEIGYWGSLEQKTLAVYSLLETVASTETTFPAMNLRRASLTNAKSMNFHDQSSVKSNSCAEMGGSQTLLCESKDRKKIIVIGAGPDCAYLLHDTCNVRVFQYTIHEARSMK</sequence>
<proteinExistence type="predicted"/>
<feature type="region of interest" description="Disordered" evidence="1">
    <location>
        <begin position="281"/>
        <end position="308"/>
    </location>
</feature>
<comment type="caution">
    <text evidence="2">The sequence shown here is derived from an EMBL/GenBank/DDBJ whole genome shotgun (WGS) entry which is preliminary data.</text>
</comment>